<evidence type="ECO:0000313" key="7">
    <source>
        <dbReference type="EMBL" id="SYX82159.1"/>
    </source>
</evidence>
<feature type="domain" description="Glycosyltransferase 2-like" evidence="6">
    <location>
        <begin position="66"/>
        <end position="233"/>
    </location>
</feature>
<organism evidence="7 8">
    <name type="scientific">Paenibacillus alvei</name>
    <name type="common">Bacillus alvei</name>
    <dbReference type="NCBI Taxonomy" id="44250"/>
    <lineage>
        <taxon>Bacteria</taxon>
        <taxon>Bacillati</taxon>
        <taxon>Bacillota</taxon>
        <taxon>Bacilli</taxon>
        <taxon>Bacillales</taxon>
        <taxon>Paenibacillaceae</taxon>
        <taxon>Paenibacillus</taxon>
    </lineage>
</organism>
<name>A0A383R706_PAEAL</name>
<dbReference type="Gene3D" id="3.90.550.10">
    <property type="entry name" value="Spore Coat Polysaccharide Biosynthesis Protein SpsA, Chain A"/>
    <property type="match status" value="1"/>
</dbReference>
<dbReference type="GO" id="GO:0016757">
    <property type="term" value="F:glycosyltransferase activity"/>
    <property type="evidence" value="ECO:0007669"/>
    <property type="project" value="UniProtKB-KW"/>
</dbReference>
<evidence type="ECO:0000259" key="6">
    <source>
        <dbReference type="Pfam" id="PF00535"/>
    </source>
</evidence>
<evidence type="ECO:0000313" key="8">
    <source>
        <dbReference type="Proteomes" id="UP000304148"/>
    </source>
</evidence>
<dbReference type="PANTHER" id="PTHR43179">
    <property type="entry name" value="RHAMNOSYLTRANSFERASE WBBL"/>
    <property type="match status" value="1"/>
</dbReference>
<evidence type="ECO:0000256" key="4">
    <source>
        <dbReference type="ARBA" id="ARBA00022679"/>
    </source>
</evidence>
<keyword evidence="4 7" id="KW-0808">Transferase</keyword>
<evidence type="ECO:0000256" key="2">
    <source>
        <dbReference type="ARBA" id="ARBA00006739"/>
    </source>
</evidence>
<reference evidence="8" key="1">
    <citation type="submission" date="2018-08" db="EMBL/GenBank/DDBJ databases">
        <authorList>
            <person name="Chevrot R."/>
        </authorList>
    </citation>
    <scope>NUCLEOTIDE SEQUENCE [LARGE SCALE GENOMIC DNA]</scope>
</reference>
<feature type="compositionally biased region" description="Basic residues" evidence="5">
    <location>
        <begin position="1"/>
        <end position="16"/>
    </location>
</feature>
<sequence length="460" mass="52440">MTRHRRPVLQKTRKTGARTSNSTHQLSGKGKGDRSQERFDHGYSLGYVRGFQAGQERYGTPFDGTSIILPVYNQRHQLEQCLESIFANTDRPIEVIVVDDASTDDTLAYLQRLSGQIRYHSHETNRGLASAINTGLMMSKGSTICILNSDTLVTPNWLSGMLNCLHSNIEFGMVGSVSNRVDGEQQIPVPYKHVKDMYDFAAEYNIPDASRWHSTDRLFHVCRLMRRSTFEAIGYFDERFENSGFADEDYHLRMRLVGLKLIVSRDVFIHRSFHASLQEQDGHTQSSQDKHAAFFQEKWGNAYDWLQRIRTQHGMLAGRKCQAFYPSQVAVTGLNDANYWIENGAKRPVQGELRIPIVRVSQLELRGWPTGVPIEAAAVAQKWSKQHATEGKIPDGAVFKTELGKYYRREGEACRELVSDHALNRWGFADKVAIRTEQERSNLTEQLPIMAHPVIHSYHI</sequence>
<feature type="region of interest" description="Disordered" evidence="5">
    <location>
        <begin position="1"/>
        <end position="38"/>
    </location>
</feature>
<dbReference type="InterPro" id="IPR029044">
    <property type="entry name" value="Nucleotide-diphossugar_trans"/>
</dbReference>
<dbReference type="EMBL" id="LS992241">
    <property type="protein sequence ID" value="SYX82159.1"/>
    <property type="molecule type" value="Genomic_DNA"/>
</dbReference>
<comment type="pathway">
    <text evidence="1">Cell wall biogenesis; cell wall polysaccharide biosynthesis.</text>
</comment>
<protein>
    <submittedName>
        <fullName evidence="7">Family 2 glycosyl transferase</fullName>
    </submittedName>
</protein>
<gene>
    <name evidence="7" type="ORF">PBLR_10579</name>
</gene>
<dbReference type="AlphaFoldDB" id="A0A383R706"/>
<feature type="compositionally biased region" description="Polar residues" evidence="5">
    <location>
        <begin position="17"/>
        <end position="26"/>
    </location>
</feature>
<dbReference type="SUPFAM" id="SSF53448">
    <property type="entry name" value="Nucleotide-diphospho-sugar transferases"/>
    <property type="match status" value="1"/>
</dbReference>
<dbReference type="PANTHER" id="PTHR43179:SF12">
    <property type="entry name" value="GALACTOFURANOSYLTRANSFERASE GLFT2"/>
    <property type="match status" value="1"/>
</dbReference>
<comment type="similarity">
    <text evidence="2">Belongs to the glycosyltransferase 2 family.</text>
</comment>
<evidence type="ECO:0000256" key="3">
    <source>
        <dbReference type="ARBA" id="ARBA00022676"/>
    </source>
</evidence>
<proteinExistence type="inferred from homology"/>
<dbReference type="CDD" id="cd04186">
    <property type="entry name" value="GT_2_like_c"/>
    <property type="match status" value="1"/>
</dbReference>
<evidence type="ECO:0000256" key="1">
    <source>
        <dbReference type="ARBA" id="ARBA00004776"/>
    </source>
</evidence>
<dbReference type="Pfam" id="PF00535">
    <property type="entry name" value="Glycos_transf_2"/>
    <property type="match status" value="1"/>
</dbReference>
<dbReference type="Proteomes" id="UP000304148">
    <property type="component" value="Chromosome"/>
</dbReference>
<dbReference type="InterPro" id="IPR001173">
    <property type="entry name" value="Glyco_trans_2-like"/>
</dbReference>
<dbReference type="RefSeq" id="WP_138184602.1">
    <property type="nucleotide sequence ID" value="NZ_LS992241.1"/>
</dbReference>
<accession>A0A383R706</accession>
<evidence type="ECO:0000256" key="5">
    <source>
        <dbReference type="SAM" id="MobiDB-lite"/>
    </source>
</evidence>
<keyword evidence="3" id="KW-0328">Glycosyltransferase</keyword>